<dbReference type="KEGG" id="nar:Saro_0497"/>
<proteinExistence type="predicted"/>
<dbReference type="STRING" id="279238.Saro_0497"/>
<evidence type="ECO:0000313" key="1">
    <source>
        <dbReference type="EMBL" id="ABD24945.1"/>
    </source>
</evidence>
<keyword evidence="2" id="KW-1185">Reference proteome</keyword>
<organism evidence="1 2">
    <name type="scientific">Novosphingobium aromaticivorans (strain ATCC 700278 / DSM 12444 / CCUG 56034 / CIP 105152 / NBRC 16084 / F199)</name>
    <dbReference type="NCBI Taxonomy" id="279238"/>
    <lineage>
        <taxon>Bacteria</taxon>
        <taxon>Pseudomonadati</taxon>
        <taxon>Pseudomonadota</taxon>
        <taxon>Alphaproteobacteria</taxon>
        <taxon>Sphingomonadales</taxon>
        <taxon>Sphingomonadaceae</taxon>
        <taxon>Novosphingobium</taxon>
    </lineage>
</organism>
<dbReference type="AlphaFoldDB" id="Q2GB28"/>
<sequence>MSYEQTGSAWLGGFAHDNANPDNLNQLALWCEELTSAEQRAGFERILREISDLASGRGEAASQWISLLADSGAFESAAIAMIPQSAIYTGGRMKDGSFVAQVILDGGVGAHSRNAQSISMAWLAALLRALARRSVENRTRNAH</sequence>
<dbReference type="EMBL" id="CP000248">
    <property type="protein sequence ID" value="ABD24945.1"/>
    <property type="molecule type" value="Genomic_DNA"/>
</dbReference>
<accession>Q2GB28</accession>
<evidence type="ECO:0000313" key="2">
    <source>
        <dbReference type="Proteomes" id="UP000009134"/>
    </source>
</evidence>
<name>Q2GB28_NOVAD</name>
<reference evidence="2" key="1">
    <citation type="submission" date="2006-01" db="EMBL/GenBank/DDBJ databases">
        <title>Complete sequence of Novosphingobium aromaticivorans DSM 12444.</title>
        <authorList>
            <consortium name="US DOE Joint Genome Institute"/>
            <person name="Copeland A."/>
            <person name="Lucas S."/>
            <person name="Lapidus A."/>
            <person name="Barry K."/>
            <person name="Detter J.C."/>
            <person name="Glavina T."/>
            <person name="Hammon N."/>
            <person name="Israni S."/>
            <person name="Pitluck S."/>
            <person name="Chain P."/>
            <person name="Malfatti S."/>
            <person name="Shin M."/>
            <person name="Vergez L."/>
            <person name="Schmutz J."/>
            <person name="Larimer F."/>
            <person name="Land M."/>
            <person name="Kyrpides N."/>
            <person name="Ivanova N."/>
            <person name="Fredrickson J."/>
            <person name="Balkwill D."/>
            <person name="Romine M.F."/>
            <person name="Richardson P."/>
        </authorList>
    </citation>
    <scope>NUCLEOTIDE SEQUENCE [LARGE SCALE GENOMIC DNA]</scope>
    <source>
        <strain evidence="2">ATCC 700278 / DSM 12444 / CCUG 56034 / CIP 105152 / NBRC 16084 / F199</strain>
    </source>
</reference>
<dbReference type="Proteomes" id="UP000009134">
    <property type="component" value="Chromosome"/>
</dbReference>
<dbReference type="RefSeq" id="WP_011444159.1">
    <property type="nucleotide sequence ID" value="NC_007794.1"/>
</dbReference>
<protein>
    <submittedName>
        <fullName evidence="1">Uncharacterized protein</fullName>
    </submittedName>
</protein>
<gene>
    <name evidence="1" type="ordered locus">Saro_0497</name>
</gene>
<dbReference type="HOGENOM" id="CLU_1804211_0_0_5"/>